<gene>
    <name evidence="2" type="ORF">SAMN02746065_12116</name>
</gene>
<dbReference type="Proteomes" id="UP000192418">
    <property type="component" value="Unassembled WGS sequence"/>
</dbReference>
<dbReference type="RefSeq" id="WP_084071030.1">
    <property type="nucleotide sequence ID" value="NZ_FWXY01000021.1"/>
</dbReference>
<dbReference type="OrthoDB" id="9900118at2"/>
<evidence type="ECO:0000256" key="1">
    <source>
        <dbReference type="SAM" id="SignalP"/>
    </source>
</evidence>
<proteinExistence type="predicted"/>
<feature type="chain" id="PRO_5012529183" evidence="1">
    <location>
        <begin position="26"/>
        <end position="183"/>
    </location>
</feature>
<dbReference type="STRING" id="1121400.SAMN02746065_12116"/>
<keyword evidence="1" id="KW-0732">Signal</keyword>
<feature type="signal peptide" evidence="1">
    <location>
        <begin position="1"/>
        <end position="25"/>
    </location>
</feature>
<protein>
    <submittedName>
        <fullName evidence="2">Uncharacterized protein</fullName>
    </submittedName>
</protein>
<dbReference type="AlphaFoldDB" id="A0A1W2DVX0"/>
<dbReference type="EMBL" id="FWXY01000021">
    <property type="protein sequence ID" value="SMD01624.1"/>
    <property type="molecule type" value="Genomic_DNA"/>
</dbReference>
<organism evidence="2 3">
    <name type="scientific">Desulfocicer vacuolatum DSM 3385</name>
    <dbReference type="NCBI Taxonomy" id="1121400"/>
    <lineage>
        <taxon>Bacteria</taxon>
        <taxon>Pseudomonadati</taxon>
        <taxon>Thermodesulfobacteriota</taxon>
        <taxon>Desulfobacteria</taxon>
        <taxon>Desulfobacterales</taxon>
        <taxon>Desulfobacteraceae</taxon>
        <taxon>Desulfocicer</taxon>
    </lineage>
</organism>
<keyword evidence="3" id="KW-1185">Reference proteome</keyword>
<evidence type="ECO:0000313" key="3">
    <source>
        <dbReference type="Proteomes" id="UP000192418"/>
    </source>
</evidence>
<evidence type="ECO:0000313" key="2">
    <source>
        <dbReference type="EMBL" id="SMD01624.1"/>
    </source>
</evidence>
<sequence length="183" mass="21584">MSKKNTVSICLCFFLIATYVPYSSASMFDDITSGDIAHVLDKRKIRKWNQENRKKYKMGEEKMGCPGFPMEWLPKEGRYTTPHDCYFTAKFTNNTSEYITYIIVNIKFFNKTTNTLVVQKKETLPISVMPTVTKTIQVYFDNDLFLKAYKQLGDDFSWNYELIGCLPKDLAYFTYPYEYNWLE</sequence>
<reference evidence="2 3" key="1">
    <citation type="submission" date="2017-04" db="EMBL/GenBank/DDBJ databases">
        <authorList>
            <person name="Afonso C.L."/>
            <person name="Miller P.J."/>
            <person name="Scott M.A."/>
            <person name="Spackman E."/>
            <person name="Goraichik I."/>
            <person name="Dimitrov K.M."/>
            <person name="Suarez D.L."/>
            <person name="Swayne D.E."/>
        </authorList>
    </citation>
    <scope>NUCLEOTIDE SEQUENCE [LARGE SCALE GENOMIC DNA]</scope>
    <source>
        <strain evidence="2 3">DSM 3385</strain>
    </source>
</reference>
<name>A0A1W2DVX0_9BACT</name>
<accession>A0A1W2DVX0</accession>